<protein>
    <submittedName>
        <fullName evidence="2">Uncharacterized protein</fullName>
    </submittedName>
</protein>
<accession>S9SSJ5</accession>
<dbReference type="eggNOG" id="ENOG50306K5">
    <property type="taxonomic scope" value="Bacteria"/>
</dbReference>
<keyword evidence="1" id="KW-1133">Transmembrane helix</keyword>
<proteinExistence type="predicted"/>
<comment type="caution">
    <text evidence="2">The sequence shown here is derived from an EMBL/GenBank/DDBJ whole genome shotgun (WGS) entry which is preliminary data.</text>
</comment>
<organism evidence="2 3">
    <name type="scientific">Paenibacillus alvei TS-15</name>
    <dbReference type="NCBI Taxonomy" id="1117108"/>
    <lineage>
        <taxon>Bacteria</taxon>
        <taxon>Bacillati</taxon>
        <taxon>Bacillota</taxon>
        <taxon>Bacilli</taxon>
        <taxon>Bacillales</taxon>
        <taxon>Paenibacillaceae</taxon>
        <taxon>Paenibacillus</taxon>
    </lineage>
</organism>
<dbReference type="AlphaFoldDB" id="S9SSJ5"/>
<evidence type="ECO:0000256" key="1">
    <source>
        <dbReference type="SAM" id="Phobius"/>
    </source>
</evidence>
<gene>
    <name evidence="2" type="ORF">PAALTS15_11519</name>
</gene>
<dbReference type="EMBL" id="ATMT01000046">
    <property type="protein sequence ID" value="EPY07093.1"/>
    <property type="molecule type" value="Genomic_DNA"/>
</dbReference>
<reference evidence="2 3" key="1">
    <citation type="submission" date="2013-05" db="EMBL/GenBank/DDBJ databases">
        <authorList>
            <person name="Strain E.A."/>
            <person name="Brown E."/>
            <person name="Allard M.W."/>
            <person name="Luo Y.L."/>
        </authorList>
    </citation>
    <scope>NUCLEOTIDE SEQUENCE [LARGE SCALE GENOMIC DNA]</scope>
    <source>
        <strain evidence="2 3">TS-15</strain>
    </source>
</reference>
<evidence type="ECO:0000313" key="2">
    <source>
        <dbReference type="EMBL" id="EPY07093.1"/>
    </source>
</evidence>
<keyword evidence="1" id="KW-0472">Membrane</keyword>
<dbReference type="Proteomes" id="UP000015344">
    <property type="component" value="Unassembled WGS sequence"/>
</dbReference>
<feature type="transmembrane region" description="Helical" evidence="1">
    <location>
        <begin position="74"/>
        <end position="92"/>
    </location>
</feature>
<keyword evidence="1" id="KW-0812">Transmembrane</keyword>
<name>S9SSJ5_PAEAL</name>
<evidence type="ECO:0000313" key="3">
    <source>
        <dbReference type="Proteomes" id="UP000015344"/>
    </source>
</evidence>
<sequence length="100" mass="11519">MPKKITPKKITSKNITSKTLSPHYSKSVKYMKKFVKIKAKNGNIYTGTIVKVDKKRVYLKVNSVKHAGKVHTSFFPFILPLVLFDLLAIVLLDTRRRIIF</sequence>